<dbReference type="Pfam" id="PF00122">
    <property type="entry name" value="E1-E2_ATPase"/>
    <property type="match status" value="1"/>
</dbReference>
<feature type="transmembrane region" description="Helical" evidence="10">
    <location>
        <begin position="84"/>
        <end position="103"/>
    </location>
</feature>
<evidence type="ECO:0000256" key="10">
    <source>
        <dbReference type="SAM" id="Phobius"/>
    </source>
</evidence>
<dbReference type="Pfam" id="PF00690">
    <property type="entry name" value="Cation_ATPase_N"/>
    <property type="match status" value="1"/>
</dbReference>
<evidence type="ECO:0000313" key="13">
    <source>
        <dbReference type="Proteomes" id="UP000014243"/>
    </source>
</evidence>
<dbReference type="Proteomes" id="UP000014243">
    <property type="component" value="Unassembled WGS sequence"/>
</dbReference>
<keyword evidence="4 10" id="KW-0812">Transmembrane</keyword>
<dbReference type="AlphaFoldDB" id="S2RW27"/>
<keyword evidence="5" id="KW-0547">Nucleotide-binding</keyword>
<dbReference type="EMBL" id="ANKC01000392">
    <property type="protein sequence ID" value="EPC81570.1"/>
    <property type="molecule type" value="Genomic_DNA"/>
</dbReference>
<comment type="subcellular location">
    <subcellularLocation>
        <location evidence="1">Membrane</location>
        <topology evidence="1">Multi-pass membrane protein</topology>
    </subcellularLocation>
</comment>
<dbReference type="GO" id="GO:0016020">
    <property type="term" value="C:membrane"/>
    <property type="evidence" value="ECO:0007669"/>
    <property type="project" value="UniProtKB-SubCell"/>
</dbReference>
<dbReference type="InterPro" id="IPR001757">
    <property type="entry name" value="P_typ_ATPase"/>
</dbReference>
<dbReference type="SUPFAM" id="SSF81665">
    <property type="entry name" value="Calcium ATPase, transmembrane domain M"/>
    <property type="match status" value="1"/>
</dbReference>
<dbReference type="PANTHER" id="PTHR42861">
    <property type="entry name" value="CALCIUM-TRANSPORTING ATPASE"/>
    <property type="match status" value="1"/>
</dbReference>
<dbReference type="SUPFAM" id="SSF81653">
    <property type="entry name" value="Calcium ATPase, transduction domain A"/>
    <property type="match status" value="1"/>
</dbReference>
<dbReference type="InterPro" id="IPR004014">
    <property type="entry name" value="ATPase_P-typ_cation-transptr_N"/>
</dbReference>
<comment type="caution">
    <text evidence="12">The sequence shown here is derived from an EMBL/GenBank/DDBJ whole genome shotgun (WGS) entry which is preliminary data.</text>
</comment>
<feature type="domain" description="Cation-transporting P-type ATPase N-terminal" evidence="11">
    <location>
        <begin position="7"/>
        <end position="79"/>
    </location>
</feature>
<evidence type="ECO:0000256" key="7">
    <source>
        <dbReference type="ARBA" id="ARBA00022967"/>
    </source>
</evidence>
<keyword evidence="7" id="KW-1278">Translocase</keyword>
<keyword evidence="9 10" id="KW-0472">Membrane</keyword>
<name>S2RW27_LACPA</name>
<dbReference type="GO" id="GO:0016887">
    <property type="term" value="F:ATP hydrolysis activity"/>
    <property type="evidence" value="ECO:0007669"/>
    <property type="project" value="InterPro"/>
</dbReference>
<keyword evidence="6" id="KW-0067">ATP-binding</keyword>
<evidence type="ECO:0000256" key="1">
    <source>
        <dbReference type="ARBA" id="ARBA00004141"/>
    </source>
</evidence>
<dbReference type="SMART" id="SM00831">
    <property type="entry name" value="Cation_ATPase_N"/>
    <property type="match status" value="1"/>
</dbReference>
<evidence type="ECO:0000256" key="8">
    <source>
        <dbReference type="ARBA" id="ARBA00022989"/>
    </source>
</evidence>
<sequence>MLADTRSYQDKSQAAVLKQLNTTTDGLTSNEAKKRLAQYGPNAIPEQKRNNLLDFLKRYWGPMPWLLELAIVLTLILGHDTESIIIFVLLTINAVIGFVQSNNSQKAVALLKKKLEIMATVRRDQAWQALAASQVVPGDIVQLKIGAIVPADLAIIAGNVTVDQSALTGESLPATASAGGLLYSGSIVKSGEVQAVVLNTGTTTYFGQTVTLVKTAKPKSKQE</sequence>
<accession>S2RW27</accession>
<dbReference type="Gene3D" id="1.20.1110.10">
    <property type="entry name" value="Calcium-transporting ATPase, transmembrane domain"/>
    <property type="match status" value="1"/>
</dbReference>
<feature type="transmembrane region" description="Helical" evidence="10">
    <location>
        <begin position="59"/>
        <end position="78"/>
    </location>
</feature>
<dbReference type="InterPro" id="IPR059000">
    <property type="entry name" value="ATPase_P-type_domA"/>
</dbReference>
<evidence type="ECO:0000256" key="2">
    <source>
        <dbReference type="ARBA" id="ARBA00008804"/>
    </source>
</evidence>
<evidence type="ECO:0000256" key="6">
    <source>
        <dbReference type="ARBA" id="ARBA00022840"/>
    </source>
</evidence>
<evidence type="ECO:0000256" key="4">
    <source>
        <dbReference type="ARBA" id="ARBA00022692"/>
    </source>
</evidence>
<evidence type="ECO:0000313" key="12">
    <source>
        <dbReference type="EMBL" id="EPC81570.1"/>
    </source>
</evidence>
<dbReference type="GO" id="GO:0005524">
    <property type="term" value="F:ATP binding"/>
    <property type="evidence" value="ECO:0007669"/>
    <property type="project" value="UniProtKB-KW"/>
</dbReference>
<organism evidence="12 13">
    <name type="scientific">Lacticaseibacillus paracasei subsp. paracasei Lpp126</name>
    <dbReference type="NCBI Taxonomy" id="1256206"/>
    <lineage>
        <taxon>Bacteria</taxon>
        <taxon>Bacillati</taxon>
        <taxon>Bacillota</taxon>
        <taxon>Bacilli</taxon>
        <taxon>Lactobacillales</taxon>
        <taxon>Lactobacillaceae</taxon>
        <taxon>Lacticaseibacillus</taxon>
    </lineage>
</organism>
<dbReference type="Gene3D" id="2.70.150.10">
    <property type="entry name" value="Calcium-transporting ATPase, cytoplasmic transduction domain A"/>
    <property type="match status" value="1"/>
</dbReference>
<feature type="non-terminal residue" evidence="12">
    <location>
        <position position="223"/>
    </location>
</feature>
<dbReference type="InterPro" id="IPR008250">
    <property type="entry name" value="ATPase_P-typ_transduc_dom_A_sf"/>
</dbReference>
<dbReference type="InterPro" id="IPR023298">
    <property type="entry name" value="ATPase_P-typ_TM_dom_sf"/>
</dbReference>
<keyword evidence="8 10" id="KW-1133">Transmembrane helix</keyword>
<evidence type="ECO:0000256" key="9">
    <source>
        <dbReference type="ARBA" id="ARBA00023136"/>
    </source>
</evidence>
<proteinExistence type="inferred from homology"/>
<dbReference type="FunFam" id="2.70.150.10:FF:000042">
    <property type="entry name" value="Plasma membrane ATPase"/>
    <property type="match status" value="1"/>
</dbReference>
<reference evidence="12 13" key="1">
    <citation type="journal article" date="2013" name="PLoS ONE">
        <title>Lactobacillus paracasei comparative genomics: towards species pan-genome definition and exploitation of diversity.</title>
        <authorList>
            <person name="Smokvina T."/>
            <person name="Wels M."/>
            <person name="Polka J."/>
            <person name="Chervaux C."/>
            <person name="Brisse S."/>
            <person name="Boekhorst J."/>
            <person name="van Hylckama Vlieg J.E."/>
            <person name="Siezen R.J."/>
        </authorList>
    </citation>
    <scope>NUCLEOTIDE SEQUENCE [LARGE SCALE GENOMIC DNA]</scope>
    <source>
        <strain evidence="12 13">Lpp126</strain>
    </source>
</reference>
<evidence type="ECO:0000259" key="11">
    <source>
        <dbReference type="SMART" id="SM00831"/>
    </source>
</evidence>
<protein>
    <submittedName>
        <fullName evidence="12">Putative cation-transporting ATPase</fullName>
    </submittedName>
</protein>
<comment type="similarity">
    <text evidence="2">Belongs to the cation transport ATPase (P-type) (TC 3.A.3) family. Type IIIA subfamily.</text>
</comment>
<gene>
    <name evidence="12" type="ORF">Lpp126_05665</name>
</gene>
<dbReference type="NCBIfam" id="TIGR01494">
    <property type="entry name" value="ATPase_P-type"/>
    <property type="match status" value="1"/>
</dbReference>
<evidence type="ECO:0000256" key="3">
    <source>
        <dbReference type="ARBA" id="ARBA00022553"/>
    </source>
</evidence>
<keyword evidence="3" id="KW-0597">Phosphoprotein</keyword>
<evidence type="ECO:0000256" key="5">
    <source>
        <dbReference type="ARBA" id="ARBA00022741"/>
    </source>
</evidence>